<evidence type="ECO:0000256" key="1">
    <source>
        <dbReference type="SAM" id="Phobius"/>
    </source>
</evidence>
<dbReference type="OMA" id="VRCYFIS"/>
<name>A0A8S1QIN6_PARPR</name>
<feature type="transmembrane region" description="Helical" evidence="1">
    <location>
        <begin position="96"/>
        <end position="116"/>
    </location>
</feature>
<reference evidence="2" key="1">
    <citation type="submission" date="2021-01" db="EMBL/GenBank/DDBJ databases">
        <authorList>
            <consortium name="Genoscope - CEA"/>
            <person name="William W."/>
        </authorList>
    </citation>
    <scope>NUCLEOTIDE SEQUENCE</scope>
</reference>
<dbReference type="EMBL" id="CAJJDM010000164">
    <property type="protein sequence ID" value="CAD8114420.1"/>
    <property type="molecule type" value="Genomic_DNA"/>
</dbReference>
<feature type="transmembrane region" description="Helical" evidence="1">
    <location>
        <begin position="26"/>
        <end position="45"/>
    </location>
</feature>
<feature type="transmembrane region" description="Helical" evidence="1">
    <location>
        <begin position="57"/>
        <end position="76"/>
    </location>
</feature>
<evidence type="ECO:0000313" key="3">
    <source>
        <dbReference type="Proteomes" id="UP000688137"/>
    </source>
</evidence>
<organism evidence="2 3">
    <name type="scientific">Paramecium primaurelia</name>
    <dbReference type="NCBI Taxonomy" id="5886"/>
    <lineage>
        <taxon>Eukaryota</taxon>
        <taxon>Sar</taxon>
        <taxon>Alveolata</taxon>
        <taxon>Ciliophora</taxon>
        <taxon>Intramacronucleata</taxon>
        <taxon>Oligohymenophorea</taxon>
        <taxon>Peniculida</taxon>
        <taxon>Parameciidae</taxon>
        <taxon>Paramecium</taxon>
    </lineage>
</organism>
<accession>A0A8S1QIN6</accession>
<keyword evidence="1" id="KW-1133">Transmembrane helix</keyword>
<keyword evidence="3" id="KW-1185">Reference proteome</keyword>
<comment type="caution">
    <text evidence="2">The sequence shown here is derived from an EMBL/GenBank/DDBJ whole genome shotgun (WGS) entry which is preliminary data.</text>
</comment>
<sequence length="172" mass="20359">MIETRLIEVKGCLNTLKYYGKIGFQAFLYLLSVLELIFTLIYSSYNNISDETAYYEICYNLSIILCVLIHSGVWMYLYHFKKVAEQSFFVEITNYIYYLVFGILSYFKLAPFIIYYNRDQSIGQFSFSQINKYLLQSQEDKQRNPCRLFKDRKNLSISLGTLYSIKLLSSQL</sequence>
<proteinExistence type="predicted"/>
<dbReference type="Proteomes" id="UP000688137">
    <property type="component" value="Unassembled WGS sequence"/>
</dbReference>
<protein>
    <recommendedName>
        <fullName evidence="4">Transmembrane protein</fullName>
    </recommendedName>
</protein>
<dbReference type="AlphaFoldDB" id="A0A8S1QIN6"/>
<keyword evidence="1" id="KW-0812">Transmembrane</keyword>
<keyword evidence="1" id="KW-0472">Membrane</keyword>
<gene>
    <name evidence="2" type="ORF">PPRIM_AZ9-3.1.T1590108</name>
</gene>
<evidence type="ECO:0008006" key="4">
    <source>
        <dbReference type="Google" id="ProtNLM"/>
    </source>
</evidence>
<evidence type="ECO:0000313" key="2">
    <source>
        <dbReference type="EMBL" id="CAD8114420.1"/>
    </source>
</evidence>